<evidence type="ECO:0000256" key="5">
    <source>
        <dbReference type="ARBA" id="ARBA00022692"/>
    </source>
</evidence>
<comment type="similarity">
    <text evidence="8">Belongs to the NhaC Na(+)/H(+) (TC 2.A.35) antiporter family.</text>
</comment>
<evidence type="ECO:0000256" key="1">
    <source>
        <dbReference type="ARBA" id="ARBA00004651"/>
    </source>
</evidence>
<feature type="transmembrane region" description="Helical" evidence="9">
    <location>
        <begin position="82"/>
        <end position="109"/>
    </location>
</feature>
<reference evidence="11" key="1">
    <citation type="submission" date="2023-06" db="EMBL/GenBank/DDBJ databases">
        <title>Genomic of Parafulvivirga corallium.</title>
        <authorList>
            <person name="Wang G."/>
        </authorList>
    </citation>
    <scope>NUCLEOTIDE SEQUENCE</scope>
    <source>
        <strain evidence="11">BMA10</strain>
    </source>
</reference>
<dbReference type="PANTHER" id="PTHR33451:SF3">
    <property type="entry name" value="MALATE-2H(+)_NA(+)-LACTATE ANTIPORTER"/>
    <property type="match status" value="1"/>
</dbReference>
<feature type="transmembrane region" description="Helical" evidence="9">
    <location>
        <begin position="351"/>
        <end position="371"/>
    </location>
</feature>
<comment type="subcellular location">
    <subcellularLocation>
        <location evidence="1">Cell membrane</location>
        <topology evidence="1">Multi-pass membrane protein</topology>
    </subcellularLocation>
</comment>
<feature type="transmembrane region" description="Helical" evidence="9">
    <location>
        <begin position="472"/>
        <end position="494"/>
    </location>
</feature>
<evidence type="ECO:0000313" key="11">
    <source>
        <dbReference type="EMBL" id="MDN5203382.1"/>
    </source>
</evidence>
<protein>
    <submittedName>
        <fullName evidence="11">Na+/H+ antiporter NhaC</fullName>
    </submittedName>
</protein>
<feature type="domain" description="Na+/H+ antiporter NhaC-like C-terminal" evidence="10">
    <location>
        <begin position="167"/>
        <end position="284"/>
    </location>
</feature>
<name>A0ABT8KRJ2_9BACT</name>
<evidence type="ECO:0000256" key="7">
    <source>
        <dbReference type="ARBA" id="ARBA00023136"/>
    </source>
</evidence>
<keyword evidence="2" id="KW-0813">Transport</keyword>
<dbReference type="InterPro" id="IPR018461">
    <property type="entry name" value="Na/H_Antiport_NhaC-like_C"/>
</dbReference>
<evidence type="ECO:0000259" key="10">
    <source>
        <dbReference type="Pfam" id="PF03553"/>
    </source>
</evidence>
<feature type="transmembrane region" description="Helical" evidence="9">
    <location>
        <begin position="142"/>
        <end position="170"/>
    </location>
</feature>
<dbReference type="RefSeq" id="WP_346753405.1">
    <property type="nucleotide sequence ID" value="NZ_JAUJEA010000007.1"/>
</dbReference>
<evidence type="ECO:0000256" key="4">
    <source>
        <dbReference type="ARBA" id="ARBA00022475"/>
    </source>
</evidence>
<dbReference type="PANTHER" id="PTHR33451">
    <property type="entry name" value="MALATE-2H(+)/NA(+)-LACTATE ANTIPORTER"/>
    <property type="match status" value="1"/>
</dbReference>
<evidence type="ECO:0000256" key="2">
    <source>
        <dbReference type="ARBA" id="ARBA00022448"/>
    </source>
</evidence>
<evidence type="ECO:0000313" key="12">
    <source>
        <dbReference type="Proteomes" id="UP001172082"/>
    </source>
</evidence>
<keyword evidence="4" id="KW-1003">Cell membrane</keyword>
<keyword evidence="6 9" id="KW-1133">Transmembrane helix</keyword>
<keyword evidence="7 9" id="KW-0472">Membrane</keyword>
<keyword evidence="5 9" id="KW-0812">Transmembrane</keyword>
<keyword evidence="3" id="KW-0050">Antiport</keyword>
<feature type="transmembrane region" description="Helical" evidence="9">
    <location>
        <begin position="198"/>
        <end position="219"/>
    </location>
</feature>
<comment type="caution">
    <text evidence="11">The sequence shown here is derived from an EMBL/GenBank/DDBJ whole genome shotgun (WGS) entry which is preliminary data.</text>
</comment>
<organism evidence="11 12">
    <name type="scientific">Splendidivirga corallicola</name>
    <dbReference type="NCBI Taxonomy" id="3051826"/>
    <lineage>
        <taxon>Bacteria</taxon>
        <taxon>Pseudomonadati</taxon>
        <taxon>Bacteroidota</taxon>
        <taxon>Cytophagia</taxon>
        <taxon>Cytophagales</taxon>
        <taxon>Splendidivirgaceae</taxon>
        <taxon>Splendidivirga</taxon>
    </lineage>
</organism>
<feature type="transmembrane region" description="Helical" evidence="9">
    <location>
        <begin position="12"/>
        <end position="32"/>
    </location>
</feature>
<evidence type="ECO:0000256" key="9">
    <source>
        <dbReference type="SAM" id="Phobius"/>
    </source>
</evidence>
<feature type="transmembrane region" description="Helical" evidence="9">
    <location>
        <begin position="44"/>
        <end position="62"/>
    </location>
</feature>
<feature type="transmembrane region" description="Helical" evidence="9">
    <location>
        <begin position="116"/>
        <end position="136"/>
    </location>
</feature>
<dbReference type="EMBL" id="JAUJEA010000007">
    <property type="protein sequence ID" value="MDN5203382.1"/>
    <property type="molecule type" value="Genomic_DNA"/>
</dbReference>
<gene>
    <name evidence="11" type="primary">nhaC</name>
    <name evidence="11" type="ORF">QQ008_18490</name>
</gene>
<dbReference type="Proteomes" id="UP001172082">
    <property type="component" value="Unassembled WGS sequence"/>
</dbReference>
<evidence type="ECO:0000256" key="6">
    <source>
        <dbReference type="ARBA" id="ARBA00022989"/>
    </source>
</evidence>
<feature type="transmembrane region" description="Helical" evidence="9">
    <location>
        <begin position="265"/>
        <end position="282"/>
    </location>
</feature>
<feature type="transmembrane region" description="Helical" evidence="9">
    <location>
        <begin position="239"/>
        <end position="258"/>
    </location>
</feature>
<sequence>MSSDKTAPNPTLFQAFIPVVVLMILLAVNVYIFGSASLDGANQISLLLAAAVAAFVALNLGVKWQAIHEKALKSINSAMGSILILLMIGALAGTWLMSGIVPAMIYYGLQIMNPTIFLFAACIISAVVSLATGSSWTTIATIGVALLGIGQALGLPVGLIGGAIISGAYFGDKMSPLSDTTNLAPAMAGTDLFTHIRYMAYTTVPSITITLIIFLIIGFTRETTSSSADVENILAAIKGSFHISGWLFIVPAIVIILIVKKIPPVPSLLAGAILGGVCALIFQPDRTYETGLTTLRESVYSDLSQEEFASWEESTSSALINFAGFMRSMYEEISFATGDENVDELLSSKGMAGMMNTIWLILCAMTFGGMMEAGGLLKRIAKAVISMVHTAGGMVGATVGTCLFFNVTASDQYMAIVVPGRMYADTYRKRGLKPEVLSRSLEDSGTVTSVLVPWNTCGATQASVLGVATILYAPYCFFNIISPLMSMFFGYAGIKIRKIEEEPAKETA</sequence>
<feature type="domain" description="Na+/H+ antiporter NhaC-like C-terminal" evidence="10">
    <location>
        <begin position="318"/>
        <end position="494"/>
    </location>
</feature>
<dbReference type="NCBIfam" id="TIGR00931">
    <property type="entry name" value="antiport_nhaC"/>
    <property type="match status" value="1"/>
</dbReference>
<keyword evidence="12" id="KW-1185">Reference proteome</keyword>
<dbReference type="InterPro" id="IPR052180">
    <property type="entry name" value="NhaC_Na-H+_Antiporter"/>
</dbReference>
<dbReference type="Pfam" id="PF03553">
    <property type="entry name" value="Na_H_antiporter"/>
    <property type="match status" value="2"/>
</dbReference>
<proteinExistence type="inferred from homology"/>
<evidence type="ECO:0000256" key="3">
    <source>
        <dbReference type="ARBA" id="ARBA00022449"/>
    </source>
</evidence>
<accession>A0ABT8KRJ2</accession>
<evidence type="ECO:0000256" key="8">
    <source>
        <dbReference type="ARBA" id="ARBA00038435"/>
    </source>
</evidence>
<dbReference type="InterPro" id="IPR004770">
    <property type="entry name" value="Na/H_antiport_NhaC"/>
</dbReference>
<feature type="transmembrane region" description="Helical" evidence="9">
    <location>
        <begin position="383"/>
        <end position="407"/>
    </location>
</feature>